<keyword evidence="7" id="KW-0443">Lipid metabolism</keyword>
<dbReference type="InterPro" id="IPR001206">
    <property type="entry name" value="Diacylglycerol_kinase_cat_dom"/>
</dbReference>
<evidence type="ECO:0000256" key="2">
    <source>
        <dbReference type="ARBA" id="ARBA00005983"/>
    </source>
</evidence>
<keyword evidence="3" id="KW-0808">Transferase</keyword>
<dbReference type="EMBL" id="FUKP01000056">
    <property type="protein sequence ID" value="SJN30578.1"/>
    <property type="molecule type" value="Genomic_DNA"/>
</dbReference>
<evidence type="ECO:0000256" key="3">
    <source>
        <dbReference type="ARBA" id="ARBA00022679"/>
    </source>
</evidence>
<evidence type="ECO:0000256" key="6">
    <source>
        <dbReference type="ARBA" id="ARBA00022840"/>
    </source>
</evidence>
<reference evidence="12 13" key="1">
    <citation type="submission" date="2017-02" db="EMBL/GenBank/DDBJ databases">
        <authorList>
            <person name="Peterson S.W."/>
        </authorList>
    </citation>
    <scope>NUCLEOTIDE SEQUENCE [LARGE SCALE GENOMIC DNA]</scope>
    <source>
        <strain evidence="12 13">2B3F</strain>
    </source>
</reference>
<sequence>MNSETPLEMVLAVIALVAVAAVCVVLVWNHVRVRRLSKQVERLRSERQLLVDRVDQLKTQVDEQSGDAAGRHEVALVINPVKNRADEVRKQVLAAARDMGMGEVLVLETTEEDPGTQMAADAKAAGVRVVIAAGGDGTVRTVAEQLVGTDVRLGIVPMGTGNLLARNLDLPITDFGACIAAALNGTTKTIDTLDVRLEGEDGERHRHTAVVIGGVGLDAEVMGDTRDDLKARAGWIAYGEAGLRHLPGDRQDATITMDGGSPRRYKVRSVLVANCGTLQGGLELLPDAKPDDGLLDVMVLSPRHVLDWARIAANTLVGHRVKIPVMETLQGTRVQVRFDKPIVSQLDGDSTGEVVGIDARLVADSLTVMLPR</sequence>
<dbReference type="InterPro" id="IPR017438">
    <property type="entry name" value="ATP-NAD_kinase_N"/>
</dbReference>
<evidence type="ECO:0000256" key="7">
    <source>
        <dbReference type="ARBA" id="ARBA00023209"/>
    </source>
</evidence>
<keyword evidence="8" id="KW-1208">Phospholipid metabolism</keyword>
<evidence type="ECO:0000313" key="12">
    <source>
        <dbReference type="EMBL" id="SJN30578.1"/>
    </source>
</evidence>
<keyword evidence="10" id="KW-0472">Membrane</keyword>
<dbReference type="GO" id="GO:0016301">
    <property type="term" value="F:kinase activity"/>
    <property type="evidence" value="ECO:0007669"/>
    <property type="project" value="UniProtKB-KW"/>
</dbReference>
<evidence type="ECO:0000256" key="4">
    <source>
        <dbReference type="ARBA" id="ARBA00022741"/>
    </source>
</evidence>
<feature type="coiled-coil region" evidence="9">
    <location>
        <begin position="33"/>
        <end position="60"/>
    </location>
</feature>
<keyword evidence="10" id="KW-0812">Transmembrane</keyword>
<keyword evidence="4" id="KW-0547">Nucleotide-binding</keyword>
<keyword evidence="7" id="KW-0594">Phospholipid biosynthesis</keyword>
<dbReference type="Pfam" id="PF19279">
    <property type="entry name" value="YegS_C"/>
    <property type="match status" value="1"/>
</dbReference>
<evidence type="ECO:0000256" key="9">
    <source>
        <dbReference type="SAM" id="Coils"/>
    </source>
</evidence>
<dbReference type="PANTHER" id="PTHR12358">
    <property type="entry name" value="SPHINGOSINE KINASE"/>
    <property type="match status" value="1"/>
</dbReference>
<feature type="transmembrane region" description="Helical" evidence="10">
    <location>
        <begin position="6"/>
        <end position="28"/>
    </location>
</feature>
<evidence type="ECO:0000259" key="11">
    <source>
        <dbReference type="PROSITE" id="PS50146"/>
    </source>
</evidence>
<name>A0A1R4JEY5_9MICC</name>
<dbReference type="SUPFAM" id="SSF111331">
    <property type="entry name" value="NAD kinase/diacylglycerol kinase-like"/>
    <property type="match status" value="1"/>
</dbReference>
<dbReference type="AlphaFoldDB" id="A0A1R4JEY5"/>
<accession>A0A1R4JEY5</accession>
<keyword evidence="9" id="KW-0175">Coiled coil</keyword>
<gene>
    <name evidence="12" type="ORF">FM125_08180</name>
</gene>
<dbReference type="SMART" id="SM00046">
    <property type="entry name" value="DAGKc"/>
    <property type="match status" value="1"/>
</dbReference>
<evidence type="ECO:0000256" key="8">
    <source>
        <dbReference type="ARBA" id="ARBA00023264"/>
    </source>
</evidence>
<dbReference type="InterPro" id="IPR016064">
    <property type="entry name" value="NAD/diacylglycerol_kinase_sf"/>
</dbReference>
<dbReference type="Gene3D" id="3.40.50.10330">
    <property type="entry name" value="Probable inorganic polyphosphate/atp-NAD kinase, domain 1"/>
    <property type="match status" value="1"/>
</dbReference>
<feature type="domain" description="DAGKc" evidence="11">
    <location>
        <begin position="69"/>
        <end position="199"/>
    </location>
</feature>
<evidence type="ECO:0000256" key="10">
    <source>
        <dbReference type="SAM" id="Phobius"/>
    </source>
</evidence>
<comment type="similarity">
    <text evidence="2">Belongs to the diacylglycerol/lipid kinase family.</text>
</comment>
<dbReference type="Proteomes" id="UP000196230">
    <property type="component" value="Unassembled WGS sequence"/>
</dbReference>
<keyword evidence="7" id="KW-0444">Lipid biosynthesis</keyword>
<dbReference type="RefSeq" id="WP_087134254.1">
    <property type="nucleotide sequence ID" value="NZ_FUKP01000056.1"/>
</dbReference>
<dbReference type="PROSITE" id="PS50146">
    <property type="entry name" value="DAGK"/>
    <property type="match status" value="1"/>
</dbReference>
<dbReference type="GO" id="GO:0008654">
    <property type="term" value="P:phospholipid biosynthetic process"/>
    <property type="evidence" value="ECO:0007669"/>
    <property type="project" value="UniProtKB-KW"/>
</dbReference>
<dbReference type="Pfam" id="PF00781">
    <property type="entry name" value="DAGK_cat"/>
    <property type="match status" value="1"/>
</dbReference>
<dbReference type="PANTHER" id="PTHR12358:SF54">
    <property type="entry name" value="SPHINGOSINE KINASE RELATED PROTEIN"/>
    <property type="match status" value="1"/>
</dbReference>
<organism evidence="12 13">
    <name type="scientific">Micrococcus lylae</name>
    <dbReference type="NCBI Taxonomy" id="1273"/>
    <lineage>
        <taxon>Bacteria</taxon>
        <taxon>Bacillati</taxon>
        <taxon>Actinomycetota</taxon>
        <taxon>Actinomycetes</taxon>
        <taxon>Micrococcales</taxon>
        <taxon>Micrococcaceae</taxon>
        <taxon>Micrococcus</taxon>
    </lineage>
</organism>
<evidence type="ECO:0000256" key="1">
    <source>
        <dbReference type="ARBA" id="ARBA00001946"/>
    </source>
</evidence>
<dbReference type="GO" id="GO:0005524">
    <property type="term" value="F:ATP binding"/>
    <property type="evidence" value="ECO:0007669"/>
    <property type="project" value="UniProtKB-KW"/>
</dbReference>
<dbReference type="InterPro" id="IPR045540">
    <property type="entry name" value="YegS/DAGK_C"/>
</dbReference>
<proteinExistence type="inferred from homology"/>
<evidence type="ECO:0000313" key="13">
    <source>
        <dbReference type="Proteomes" id="UP000196230"/>
    </source>
</evidence>
<dbReference type="InterPro" id="IPR050187">
    <property type="entry name" value="Lipid_Phosphate_FormReg"/>
</dbReference>
<keyword evidence="6" id="KW-0067">ATP-binding</keyword>
<keyword evidence="5" id="KW-0418">Kinase</keyword>
<keyword evidence="10" id="KW-1133">Transmembrane helix</keyword>
<comment type="cofactor">
    <cofactor evidence="1">
        <name>Mg(2+)</name>
        <dbReference type="ChEBI" id="CHEBI:18420"/>
    </cofactor>
</comment>
<protein>
    <recommendedName>
        <fullName evidence="11">DAGKc domain-containing protein</fullName>
    </recommendedName>
</protein>
<dbReference type="Gene3D" id="2.60.200.40">
    <property type="match status" value="1"/>
</dbReference>
<evidence type="ECO:0000256" key="5">
    <source>
        <dbReference type="ARBA" id="ARBA00022777"/>
    </source>
</evidence>